<accession>X1JZJ8</accession>
<proteinExistence type="predicted"/>
<dbReference type="Pfam" id="PF25270">
    <property type="entry name" value="Khk"/>
    <property type="match status" value="1"/>
</dbReference>
<dbReference type="AlphaFoldDB" id="X1JZJ8"/>
<feature type="non-terminal residue" evidence="1">
    <location>
        <position position="133"/>
    </location>
</feature>
<dbReference type="InterPro" id="IPR057621">
    <property type="entry name" value="Khk_prokaryotic"/>
</dbReference>
<sequence length="133" mass="14877">TKKIESIKTSVIKKSCFLGFDGYVDSLYSLVQSRMSAKKWTRMESMKFFGELLIDVAGSSANIERVLKKRIFGGFAPNTCRALNAFGVKIYLIAALGYPKLNEFYYQLPEVESIPISNPGQTLGLEFDDGKVM</sequence>
<dbReference type="EMBL" id="BARU01046140">
    <property type="protein sequence ID" value="GAH99647.1"/>
    <property type="molecule type" value="Genomic_DNA"/>
</dbReference>
<evidence type="ECO:0008006" key="2">
    <source>
        <dbReference type="Google" id="ProtNLM"/>
    </source>
</evidence>
<name>X1JZJ8_9ZZZZ</name>
<reference evidence="1" key="1">
    <citation type="journal article" date="2014" name="Front. Microbiol.">
        <title>High frequency of phylogenetically diverse reductive dehalogenase-homologous genes in deep subseafloor sedimentary metagenomes.</title>
        <authorList>
            <person name="Kawai M."/>
            <person name="Futagami T."/>
            <person name="Toyoda A."/>
            <person name="Takaki Y."/>
            <person name="Nishi S."/>
            <person name="Hori S."/>
            <person name="Arai W."/>
            <person name="Tsubouchi T."/>
            <person name="Morono Y."/>
            <person name="Uchiyama I."/>
            <person name="Ito T."/>
            <person name="Fujiyama A."/>
            <person name="Inagaki F."/>
            <person name="Takami H."/>
        </authorList>
    </citation>
    <scope>NUCLEOTIDE SEQUENCE</scope>
    <source>
        <strain evidence="1">Expedition CK06-06</strain>
    </source>
</reference>
<feature type="non-terminal residue" evidence="1">
    <location>
        <position position="1"/>
    </location>
</feature>
<gene>
    <name evidence="1" type="ORF">S03H2_69721</name>
</gene>
<comment type="caution">
    <text evidence="1">The sequence shown here is derived from an EMBL/GenBank/DDBJ whole genome shotgun (WGS) entry which is preliminary data.</text>
</comment>
<protein>
    <recommendedName>
        <fullName evidence="2">Carbohydrate kinase PfkB domain-containing protein</fullName>
    </recommendedName>
</protein>
<evidence type="ECO:0000313" key="1">
    <source>
        <dbReference type="EMBL" id="GAH99647.1"/>
    </source>
</evidence>
<organism evidence="1">
    <name type="scientific">marine sediment metagenome</name>
    <dbReference type="NCBI Taxonomy" id="412755"/>
    <lineage>
        <taxon>unclassified sequences</taxon>
        <taxon>metagenomes</taxon>
        <taxon>ecological metagenomes</taxon>
    </lineage>
</organism>